<sequence>MKKKKPKMEFRYYKIPADSHMLPLTGENLKQCYGVEVDYLHFHNHMEIGYCYFGEGTLSLENEKHAFKGGMFSIIPRNFPHTTNSKLNTISSWEYLFLDVSSIINQFYQGNPILSDKIIRQINKKAFFLSEQEFPFTGQLIRRLLTLAKEHPAYYKEEADGLLLGLMMEIARMNQNDALTPGEHETDKLTALLLNAVDFISIHYPDNISVKELADRCFITENHFRKVFTAYMKMSPVRYINLVRIQMACDLLQMSNDSIAHIAYKTGFETLTTFNRNFKKILGISPREWRNHPENYERKLLEYNIQTEDGW</sequence>
<keyword evidence="1" id="KW-0805">Transcription regulation</keyword>
<dbReference type="InterPro" id="IPR009057">
    <property type="entry name" value="Homeodomain-like_sf"/>
</dbReference>
<dbReference type="GO" id="GO:0003700">
    <property type="term" value="F:DNA-binding transcription factor activity"/>
    <property type="evidence" value="ECO:0007669"/>
    <property type="project" value="InterPro"/>
</dbReference>
<evidence type="ECO:0000256" key="1">
    <source>
        <dbReference type="ARBA" id="ARBA00023015"/>
    </source>
</evidence>
<evidence type="ECO:0000259" key="4">
    <source>
        <dbReference type="PROSITE" id="PS01124"/>
    </source>
</evidence>
<evidence type="ECO:0000256" key="3">
    <source>
        <dbReference type="ARBA" id="ARBA00023163"/>
    </source>
</evidence>
<dbReference type="InterPro" id="IPR014710">
    <property type="entry name" value="RmlC-like_jellyroll"/>
</dbReference>
<dbReference type="SMART" id="SM00342">
    <property type="entry name" value="HTH_ARAC"/>
    <property type="match status" value="1"/>
</dbReference>
<dbReference type="Pfam" id="PF12833">
    <property type="entry name" value="HTH_18"/>
    <property type="match status" value="1"/>
</dbReference>
<dbReference type="GO" id="GO:0043565">
    <property type="term" value="F:sequence-specific DNA binding"/>
    <property type="evidence" value="ECO:0007669"/>
    <property type="project" value="InterPro"/>
</dbReference>
<dbReference type="SUPFAM" id="SSF46689">
    <property type="entry name" value="Homeodomain-like"/>
    <property type="match status" value="2"/>
</dbReference>
<dbReference type="PRINTS" id="PR00032">
    <property type="entry name" value="HTHARAC"/>
</dbReference>
<dbReference type="InterPro" id="IPR003313">
    <property type="entry name" value="AraC-bd"/>
</dbReference>
<dbReference type="Gene3D" id="2.60.120.10">
    <property type="entry name" value="Jelly Rolls"/>
    <property type="match status" value="1"/>
</dbReference>
<name>A0A4P6LY65_9FIRM</name>
<feature type="domain" description="HTH araC/xylS-type" evidence="4">
    <location>
        <begin position="194"/>
        <end position="292"/>
    </location>
</feature>
<dbReference type="Pfam" id="PF02311">
    <property type="entry name" value="AraC_binding"/>
    <property type="match status" value="1"/>
</dbReference>
<proteinExistence type="predicted"/>
<protein>
    <submittedName>
        <fullName evidence="5">Melibiose operon regulatory protein</fullName>
    </submittedName>
</protein>
<gene>
    <name evidence="5" type="primary">melR_9</name>
    <name evidence="5" type="ORF">PMF13cell1_02359</name>
</gene>
<organism evidence="5 6">
    <name type="scientific">Blautia producta</name>
    <dbReference type="NCBI Taxonomy" id="33035"/>
    <lineage>
        <taxon>Bacteria</taxon>
        <taxon>Bacillati</taxon>
        <taxon>Bacillota</taxon>
        <taxon>Clostridia</taxon>
        <taxon>Lachnospirales</taxon>
        <taxon>Lachnospiraceae</taxon>
        <taxon>Blautia</taxon>
    </lineage>
</organism>
<dbReference type="PANTHER" id="PTHR43280:SF2">
    <property type="entry name" value="HTH-TYPE TRANSCRIPTIONAL REGULATOR EXSA"/>
    <property type="match status" value="1"/>
</dbReference>
<dbReference type="AlphaFoldDB" id="A0A4P6LY65"/>
<keyword evidence="2" id="KW-0238">DNA-binding</keyword>
<dbReference type="Proteomes" id="UP000289794">
    <property type="component" value="Chromosome"/>
</dbReference>
<reference evidence="5 6" key="1">
    <citation type="submission" date="2019-01" db="EMBL/GenBank/DDBJ databases">
        <title>PMF-metabolizing Aryl O-demethylase.</title>
        <authorList>
            <person name="Kim M."/>
        </authorList>
    </citation>
    <scope>NUCLEOTIDE SEQUENCE [LARGE SCALE GENOMIC DNA]</scope>
    <source>
        <strain evidence="5 6">PMF1</strain>
    </source>
</reference>
<dbReference type="EMBL" id="CP035945">
    <property type="protein sequence ID" value="QBE96812.1"/>
    <property type="molecule type" value="Genomic_DNA"/>
</dbReference>
<dbReference type="RefSeq" id="WP_165392441.1">
    <property type="nucleotide sequence ID" value="NZ_CP035945.1"/>
</dbReference>
<keyword evidence="3" id="KW-0804">Transcription</keyword>
<dbReference type="KEGG" id="bpro:PMF13cell1_02359"/>
<dbReference type="Gene3D" id="1.10.10.60">
    <property type="entry name" value="Homeodomain-like"/>
    <property type="match status" value="2"/>
</dbReference>
<evidence type="ECO:0000313" key="5">
    <source>
        <dbReference type="EMBL" id="QBE96812.1"/>
    </source>
</evidence>
<dbReference type="PANTHER" id="PTHR43280">
    <property type="entry name" value="ARAC-FAMILY TRANSCRIPTIONAL REGULATOR"/>
    <property type="match status" value="1"/>
</dbReference>
<dbReference type="PROSITE" id="PS01124">
    <property type="entry name" value="HTH_ARAC_FAMILY_2"/>
    <property type="match status" value="1"/>
</dbReference>
<dbReference type="InterPro" id="IPR037923">
    <property type="entry name" value="HTH-like"/>
</dbReference>
<dbReference type="InterPro" id="IPR020449">
    <property type="entry name" value="Tscrpt_reg_AraC-type_HTH"/>
</dbReference>
<evidence type="ECO:0000256" key="2">
    <source>
        <dbReference type="ARBA" id="ARBA00023125"/>
    </source>
</evidence>
<evidence type="ECO:0000313" key="6">
    <source>
        <dbReference type="Proteomes" id="UP000289794"/>
    </source>
</evidence>
<dbReference type="InterPro" id="IPR018060">
    <property type="entry name" value="HTH_AraC"/>
</dbReference>
<dbReference type="SUPFAM" id="SSF51215">
    <property type="entry name" value="Regulatory protein AraC"/>
    <property type="match status" value="1"/>
</dbReference>
<accession>A0A4P6LY65</accession>